<dbReference type="EMBL" id="ML210192">
    <property type="protein sequence ID" value="TFK24925.1"/>
    <property type="molecule type" value="Genomic_DNA"/>
</dbReference>
<reference evidence="7 8" key="1">
    <citation type="journal article" date="2019" name="Nat. Ecol. Evol.">
        <title>Megaphylogeny resolves global patterns of mushroom evolution.</title>
        <authorList>
            <person name="Varga T."/>
            <person name="Krizsan K."/>
            <person name="Foldi C."/>
            <person name="Dima B."/>
            <person name="Sanchez-Garcia M."/>
            <person name="Sanchez-Ramirez S."/>
            <person name="Szollosi G.J."/>
            <person name="Szarkandi J.G."/>
            <person name="Papp V."/>
            <person name="Albert L."/>
            <person name="Andreopoulos W."/>
            <person name="Angelini C."/>
            <person name="Antonin V."/>
            <person name="Barry K.W."/>
            <person name="Bougher N.L."/>
            <person name="Buchanan P."/>
            <person name="Buyck B."/>
            <person name="Bense V."/>
            <person name="Catcheside P."/>
            <person name="Chovatia M."/>
            <person name="Cooper J."/>
            <person name="Damon W."/>
            <person name="Desjardin D."/>
            <person name="Finy P."/>
            <person name="Geml J."/>
            <person name="Haridas S."/>
            <person name="Hughes K."/>
            <person name="Justo A."/>
            <person name="Karasinski D."/>
            <person name="Kautmanova I."/>
            <person name="Kiss B."/>
            <person name="Kocsube S."/>
            <person name="Kotiranta H."/>
            <person name="LaButti K.M."/>
            <person name="Lechner B.E."/>
            <person name="Liimatainen K."/>
            <person name="Lipzen A."/>
            <person name="Lukacs Z."/>
            <person name="Mihaltcheva S."/>
            <person name="Morgado L.N."/>
            <person name="Niskanen T."/>
            <person name="Noordeloos M.E."/>
            <person name="Ohm R.A."/>
            <person name="Ortiz-Santana B."/>
            <person name="Ovrebo C."/>
            <person name="Racz N."/>
            <person name="Riley R."/>
            <person name="Savchenko A."/>
            <person name="Shiryaev A."/>
            <person name="Soop K."/>
            <person name="Spirin V."/>
            <person name="Szebenyi C."/>
            <person name="Tomsovsky M."/>
            <person name="Tulloss R.E."/>
            <person name="Uehling J."/>
            <person name="Grigoriev I.V."/>
            <person name="Vagvolgyi C."/>
            <person name="Papp T."/>
            <person name="Martin F.M."/>
            <person name="Miettinen O."/>
            <person name="Hibbett D.S."/>
            <person name="Nagy L.G."/>
        </authorList>
    </citation>
    <scope>NUCLEOTIDE SEQUENCE [LARGE SCALE GENOMIC DNA]</scope>
    <source>
        <strain evidence="7 8">CBS 121175</strain>
    </source>
</reference>
<dbReference type="InterPro" id="IPR034164">
    <property type="entry name" value="Pepsin-like_dom"/>
</dbReference>
<evidence type="ECO:0000256" key="2">
    <source>
        <dbReference type="ARBA" id="ARBA00022750"/>
    </source>
</evidence>
<keyword evidence="2 3" id="KW-0064">Aspartyl protease</keyword>
<keyword evidence="4" id="KW-0812">Transmembrane</keyword>
<keyword evidence="4" id="KW-1133">Transmembrane helix</keyword>
<accession>A0A5C3KXB7</accession>
<dbReference type="InterPro" id="IPR001461">
    <property type="entry name" value="Aspartic_peptidase_A1"/>
</dbReference>
<keyword evidence="8" id="KW-1185">Reference proteome</keyword>
<dbReference type="SUPFAM" id="SSF50630">
    <property type="entry name" value="Acid proteases"/>
    <property type="match status" value="1"/>
</dbReference>
<dbReference type="GO" id="GO:0006508">
    <property type="term" value="P:proteolysis"/>
    <property type="evidence" value="ECO:0007669"/>
    <property type="project" value="UniProtKB-KW"/>
</dbReference>
<dbReference type="InterPro" id="IPR001969">
    <property type="entry name" value="Aspartic_peptidase_AS"/>
</dbReference>
<evidence type="ECO:0000313" key="7">
    <source>
        <dbReference type="EMBL" id="TFK24925.1"/>
    </source>
</evidence>
<keyword evidence="4" id="KW-0472">Membrane</keyword>
<dbReference type="Proteomes" id="UP000307440">
    <property type="component" value="Unassembled WGS sequence"/>
</dbReference>
<dbReference type="STRING" id="230819.A0A5C3KXB7"/>
<keyword evidence="5" id="KW-0732">Signal</keyword>
<feature type="domain" description="Peptidase A1" evidence="6">
    <location>
        <begin position="47"/>
        <end position="401"/>
    </location>
</feature>
<comment type="similarity">
    <text evidence="1 3">Belongs to the peptidase A1 family.</text>
</comment>
<keyword evidence="3 7" id="KW-0645">Protease</keyword>
<evidence type="ECO:0000256" key="3">
    <source>
        <dbReference type="RuleBase" id="RU000454"/>
    </source>
</evidence>
<dbReference type="AlphaFoldDB" id="A0A5C3KXB7"/>
<dbReference type="PRINTS" id="PR00792">
    <property type="entry name" value="PEPSIN"/>
</dbReference>
<evidence type="ECO:0000256" key="4">
    <source>
        <dbReference type="SAM" id="Phobius"/>
    </source>
</evidence>
<dbReference type="PANTHER" id="PTHR47966">
    <property type="entry name" value="BETA-SITE APP-CLEAVING ENZYME, ISOFORM A-RELATED"/>
    <property type="match status" value="1"/>
</dbReference>
<dbReference type="CDD" id="cd05471">
    <property type="entry name" value="pepsin_like"/>
    <property type="match status" value="1"/>
</dbReference>
<dbReference type="PROSITE" id="PS51767">
    <property type="entry name" value="PEPTIDASE_A1"/>
    <property type="match status" value="1"/>
</dbReference>
<dbReference type="PROSITE" id="PS00141">
    <property type="entry name" value="ASP_PROTEASE"/>
    <property type="match status" value="1"/>
</dbReference>
<evidence type="ECO:0000313" key="8">
    <source>
        <dbReference type="Proteomes" id="UP000307440"/>
    </source>
</evidence>
<keyword evidence="3" id="KW-0378">Hydrolase</keyword>
<dbReference type="PANTHER" id="PTHR47966:SF73">
    <property type="entry name" value="PEPTIDASE A1 DOMAIN-CONTAINING PROTEIN"/>
    <property type="match status" value="1"/>
</dbReference>
<feature type="signal peptide" evidence="5">
    <location>
        <begin position="1"/>
        <end position="15"/>
    </location>
</feature>
<dbReference type="OrthoDB" id="15189at2759"/>
<gene>
    <name evidence="7" type="ORF">FA15DRAFT_380911</name>
</gene>
<dbReference type="InterPro" id="IPR021109">
    <property type="entry name" value="Peptidase_aspartic_dom_sf"/>
</dbReference>
<dbReference type="Pfam" id="PF00026">
    <property type="entry name" value="Asp"/>
    <property type="match status" value="1"/>
</dbReference>
<sequence length="486" mass="52969">MLVLLPLVLLPLASAFSIHIATNLTARKLLHQRSPGLALHNFQDINYHANIDLGGQSFTVLIDTGSADLWVAGNVANSTDTGQRAQGRYAQKNVEGPVKTADLHFGDYRVPDQAFLQVQPDDSHLENFGTLGLGPSSGSSFHNLLTPPAADPVLYRLFHQNITAPNYFTILLGREKDPTDRFTGTLTVGEIIGQYRSILAQPRLNITKLPDDVDGDQHLQVLLDEEGIIGPDGEPIPLLSEVRHSGSPARPTVVFDSGFSLPQVPRSVADAIYGKFAGAQYVSINGIGSVWILPCRHEVNVSFRFGGRVYPIHPLDMTMCVGLLVVLVGCLLMVSYRQPEDLGLGMLSNNTIRGERACIGTFQPFTFERGSQPSFDMVLGMAFMRNVYTLFDYGDFVPDSVEDLREEPYVQLLSLTDPVEAHTDFVTVRLATRDDGDEDEDGDAPPASASSSRVHSAIVAAVAVVGVLIVLAGFFVYRARRGRGVR</sequence>
<proteinExistence type="inferred from homology"/>
<dbReference type="GO" id="GO:0004190">
    <property type="term" value="F:aspartic-type endopeptidase activity"/>
    <property type="evidence" value="ECO:0007669"/>
    <property type="project" value="UniProtKB-KW"/>
</dbReference>
<protein>
    <submittedName>
        <fullName evidence="7">Acid protease</fullName>
    </submittedName>
</protein>
<evidence type="ECO:0000256" key="1">
    <source>
        <dbReference type="ARBA" id="ARBA00007447"/>
    </source>
</evidence>
<evidence type="ECO:0000259" key="6">
    <source>
        <dbReference type="PROSITE" id="PS51767"/>
    </source>
</evidence>
<feature type="transmembrane region" description="Helical" evidence="4">
    <location>
        <begin position="454"/>
        <end position="477"/>
    </location>
</feature>
<feature type="chain" id="PRO_5022991109" evidence="5">
    <location>
        <begin position="16"/>
        <end position="486"/>
    </location>
</feature>
<name>A0A5C3KXB7_COPMA</name>
<dbReference type="InterPro" id="IPR033121">
    <property type="entry name" value="PEPTIDASE_A1"/>
</dbReference>
<evidence type="ECO:0000256" key="5">
    <source>
        <dbReference type="SAM" id="SignalP"/>
    </source>
</evidence>
<organism evidence="7 8">
    <name type="scientific">Coprinopsis marcescibilis</name>
    <name type="common">Agaric fungus</name>
    <name type="synonym">Psathyrella marcescibilis</name>
    <dbReference type="NCBI Taxonomy" id="230819"/>
    <lineage>
        <taxon>Eukaryota</taxon>
        <taxon>Fungi</taxon>
        <taxon>Dikarya</taxon>
        <taxon>Basidiomycota</taxon>
        <taxon>Agaricomycotina</taxon>
        <taxon>Agaricomycetes</taxon>
        <taxon>Agaricomycetidae</taxon>
        <taxon>Agaricales</taxon>
        <taxon>Agaricineae</taxon>
        <taxon>Psathyrellaceae</taxon>
        <taxon>Coprinopsis</taxon>
    </lineage>
</organism>
<dbReference type="Gene3D" id="2.40.70.10">
    <property type="entry name" value="Acid Proteases"/>
    <property type="match status" value="2"/>
</dbReference>